<sequence>MNLISPVIIAVVYIALCSLLSEPTRQKFNALMIAGAGAVYTSGGGMGAWELAFGAVLTFCAYKGLSDYRWIGLAWLLHTAWDVVHHVKGAPIIPAFEHSSLGCAICDPILAVWMFRGAPAVQTWLTPKRAAV</sequence>
<accession>A0A4R4VFU8</accession>
<evidence type="ECO:0000313" key="2">
    <source>
        <dbReference type="Proteomes" id="UP000295674"/>
    </source>
</evidence>
<keyword evidence="2" id="KW-1185">Reference proteome</keyword>
<proteinExistence type="predicted"/>
<dbReference type="AlphaFoldDB" id="A0A4R4VFU8"/>
<comment type="caution">
    <text evidence="1">The sequence shown here is derived from an EMBL/GenBank/DDBJ whole genome shotgun (WGS) entry which is preliminary data.</text>
</comment>
<dbReference type="EMBL" id="SMKS01000032">
    <property type="protein sequence ID" value="TDD04262.1"/>
    <property type="molecule type" value="Genomic_DNA"/>
</dbReference>
<dbReference type="OrthoDB" id="4552202at2"/>
<reference evidence="1 2" key="1">
    <citation type="submission" date="2019-03" db="EMBL/GenBank/DDBJ databases">
        <title>Draft genome sequences of novel Actinobacteria.</title>
        <authorList>
            <person name="Sahin N."/>
            <person name="Ay H."/>
            <person name="Saygin H."/>
        </authorList>
    </citation>
    <scope>NUCLEOTIDE SEQUENCE [LARGE SCALE GENOMIC DNA]</scope>
    <source>
        <strain evidence="1 2">16K309</strain>
    </source>
</reference>
<organism evidence="1 2">
    <name type="scientific">Saccharopolyspora terrae</name>
    <dbReference type="NCBI Taxonomy" id="2530384"/>
    <lineage>
        <taxon>Bacteria</taxon>
        <taxon>Bacillati</taxon>
        <taxon>Actinomycetota</taxon>
        <taxon>Actinomycetes</taxon>
        <taxon>Pseudonocardiales</taxon>
        <taxon>Pseudonocardiaceae</taxon>
        <taxon>Saccharopolyspora</taxon>
    </lineage>
</organism>
<dbReference type="Proteomes" id="UP000295674">
    <property type="component" value="Unassembled WGS sequence"/>
</dbReference>
<name>A0A4R4VFU8_9PSEU</name>
<gene>
    <name evidence="1" type="ORF">E1181_18420</name>
</gene>
<evidence type="ECO:0008006" key="3">
    <source>
        <dbReference type="Google" id="ProtNLM"/>
    </source>
</evidence>
<protein>
    <recommendedName>
        <fullName evidence="3">Integral membrane protein</fullName>
    </recommendedName>
</protein>
<dbReference type="InterPro" id="IPR046052">
    <property type="entry name" value="DUF6010"/>
</dbReference>
<evidence type="ECO:0000313" key="1">
    <source>
        <dbReference type="EMBL" id="TDD04262.1"/>
    </source>
</evidence>
<dbReference type="Pfam" id="PF19473">
    <property type="entry name" value="DUF6010"/>
    <property type="match status" value="1"/>
</dbReference>